<dbReference type="CDD" id="cd14483">
    <property type="entry name" value="SPX_PHO81_NUC-2_like"/>
    <property type="match status" value="1"/>
</dbReference>
<dbReference type="SUPFAM" id="SSF51695">
    <property type="entry name" value="PLC-like phosphodiesterases"/>
    <property type="match status" value="1"/>
</dbReference>
<dbReference type="GO" id="GO:0006629">
    <property type="term" value="P:lipid metabolic process"/>
    <property type="evidence" value="ECO:0007669"/>
    <property type="project" value="InterPro"/>
</dbReference>
<dbReference type="SUPFAM" id="SSF48403">
    <property type="entry name" value="Ankyrin repeat"/>
    <property type="match status" value="1"/>
</dbReference>
<dbReference type="Pfam" id="PF12796">
    <property type="entry name" value="Ank_2"/>
    <property type="match status" value="3"/>
</dbReference>
<accession>A0AAF0EFF7</accession>
<evidence type="ECO:0000259" key="4">
    <source>
        <dbReference type="Pfam" id="PF03009"/>
    </source>
</evidence>
<dbReference type="Gene3D" id="3.20.20.190">
    <property type="entry name" value="Phosphatidylinositol (PI) phosphodiesterase"/>
    <property type="match status" value="1"/>
</dbReference>
<dbReference type="InterPro" id="IPR057506">
    <property type="entry name" value="C2_GPCPD1"/>
</dbReference>
<organism evidence="7 8">
    <name type="scientific">Malassezia equina</name>
    <dbReference type="NCBI Taxonomy" id="1381935"/>
    <lineage>
        <taxon>Eukaryota</taxon>
        <taxon>Fungi</taxon>
        <taxon>Dikarya</taxon>
        <taxon>Basidiomycota</taxon>
        <taxon>Ustilaginomycotina</taxon>
        <taxon>Malasseziomycetes</taxon>
        <taxon>Malasseziales</taxon>
        <taxon>Malasseziaceae</taxon>
        <taxon>Malassezia</taxon>
    </lineage>
</organism>
<dbReference type="Pfam" id="PF03105">
    <property type="entry name" value="SPX"/>
    <property type="match status" value="3"/>
</dbReference>
<feature type="domain" description="GP-PDE" evidence="4">
    <location>
        <begin position="849"/>
        <end position="1051"/>
    </location>
</feature>
<dbReference type="InterPro" id="IPR004331">
    <property type="entry name" value="SPX_dom"/>
</dbReference>
<dbReference type="PANTHER" id="PTHR24198:SF165">
    <property type="entry name" value="ANKYRIN REPEAT-CONTAINING PROTEIN-RELATED"/>
    <property type="match status" value="1"/>
</dbReference>
<dbReference type="Pfam" id="PF03009">
    <property type="entry name" value="GDPD"/>
    <property type="match status" value="1"/>
</dbReference>
<reference evidence="7" key="1">
    <citation type="submission" date="2023-03" db="EMBL/GenBank/DDBJ databases">
        <title>Mating type loci evolution in Malassezia.</title>
        <authorList>
            <person name="Coelho M.A."/>
        </authorList>
    </citation>
    <scope>NUCLEOTIDE SEQUENCE</scope>
    <source>
        <strain evidence="7">CBS 12830</strain>
    </source>
</reference>
<keyword evidence="2" id="KW-0040">ANK repeat</keyword>
<dbReference type="EMBL" id="CP119903">
    <property type="protein sequence ID" value="WFD23576.1"/>
    <property type="molecule type" value="Genomic_DNA"/>
</dbReference>
<dbReference type="AlphaFoldDB" id="A0AAF0EFF7"/>
<dbReference type="InterPro" id="IPR036770">
    <property type="entry name" value="Ankyrin_rpt-contain_sf"/>
</dbReference>
<dbReference type="PANTHER" id="PTHR24198">
    <property type="entry name" value="ANKYRIN REPEAT AND PROTEIN KINASE DOMAIN-CONTAINING PROTEIN"/>
    <property type="match status" value="1"/>
</dbReference>
<feature type="domain" description="GPCPD1-like C2" evidence="6">
    <location>
        <begin position="699"/>
        <end position="801"/>
    </location>
</feature>
<dbReference type="Pfam" id="PF25329">
    <property type="entry name" value="C2_GDE1"/>
    <property type="match status" value="1"/>
</dbReference>
<evidence type="ECO:0000313" key="7">
    <source>
        <dbReference type="EMBL" id="WFD23576.1"/>
    </source>
</evidence>
<proteinExistence type="predicted"/>
<feature type="domain" description="SPX" evidence="5">
    <location>
        <begin position="56"/>
        <end position="117"/>
    </location>
</feature>
<evidence type="ECO:0000256" key="3">
    <source>
        <dbReference type="SAM" id="MobiDB-lite"/>
    </source>
</evidence>
<keyword evidence="8" id="KW-1185">Reference proteome</keyword>
<name>A0AAF0EFF7_9BASI</name>
<evidence type="ECO:0000259" key="5">
    <source>
        <dbReference type="Pfam" id="PF03105"/>
    </source>
</evidence>
<evidence type="ECO:0000313" key="8">
    <source>
        <dbReference type="Proteomes" id="UP001214415"/>
    </source>
</evidence>
<feature type="domain" description="SPX" evidence="5">
    <location>
        <begin position="1"/>
        <end position="40"/>
    </location>
</feature>
<dbReference type="SMART" id="SM00248">
    <property type="entry name" value="ANK"/>
    <property type="match status" value="7"/>
</dbReference>
<dbReference type="InterPro" id="IPR002110">
    <property type="entry name" value="Ankyrin_rpt"/>
</dbReference>
<evidence type="ECO:0000256" key="1">
    <source>
        <dbReference type="ARBA" id="ARBA00022737"/>
    </source>
</evidence>
<evidence type="ECO:0000259" key="6">
    <source>
        <dbReference type="Pfam" id="PF25329"/>
    </source>
</evidence>
<dbReference type="InterPro" id="IPR017946">
    <property type="entry name" value="PLC-like_Pdiesterase_TIM-brl"/>
</dbReference>
<sequence length="1121" mass="122411">MKFGKQILSQQVSGWGAYYLDYKFLKKIINSLEKGRLADAALFATSAHPSDVEQTEPILSSDSPGTELQVHKAAFFFRLERELEKINAFYLQKESELRSRLTTLISKKRHLVALATQAASDGTHTMRLTRDTPSLVALLEGFRYFEKDLAKLQQFIEINATGFRKILKKWDKRFKSQTKELYLARQVEVQRTYHSLTKACFNREFIAEMSDIASASILQLESLADGHPLPVTQFKGETALLRGSLPSTATNLPNSMLLADGDDAVEGLVFDSERPLDFEAARKSDAKNHAMAQLEEQVSAAVREGRIADTRQLLEQARTQAAELELSDEAAPVHSGMMHQLWRALVSAPSEAVQKAIDADLPDYQFVDDINARTALHISTLAGQLELARACIAHGVDSRRCDVYGRKALAYAAMHGLEDLCEYLLSLPESQKHSDEIINQVDMDGFSVLVHAIVRGHTRIVRALLDFAQRTNTELRGKTEFSDLSPLAIAAQRGHVDITRLLLERGAKSEVNAEGLWPQTLAARAGHTECLRLLIAAKADVNAVEKGTQCTPLFYAAEYGHAACVDMLLAAGASIDHVDEKGRHALFYAAWHGWRECTQMLLAAHRAREAASAPAPTSTNASHAGPDAVAPANADADADLDLELDGIPSLHLPPPIIPFRTYGHNYLDKRTLLCLSLTNNSILLHRATGGERPEMGGGLLSSLKLVLTPRQANGGVQAGIPHTLILPLADDREEVTFQIADMESFYLELELFPTFGSVRIAKTVLLPDVLNHLQNRTQLPLPLFDWHLNAVGHMNVVVESVCPYGTVQLQIGGRVETYWKSTLPSNNQPLAISPPSQGAAAHDAHDTASYVTASSLSGNYLRAQVRFTKDTVPVVCATNRLPIDVWAPLVSQVTVAELETIAMRTGHEWHVSDADTGRSMSEWSTKLRGALVTLETLLSTLPLHIGLAIEVVLDEPDTAPINACIDATLHAVYDAAGREKKSRRLFFSSAVPSACVALNWKQPNYAVFFVNHATLDADAAVSTLPSDADPRQSSVAEAVRFAKGNNLLGVMLDTPLLESVPELIPAIKAASLVLITLSRPSPSMSLSSLLGGAPPLLGAPALPCQDLFDGFLDEDVVECIK</sequence>
<dbReference type="GO" id="GO:0008081">
    <property type="term" value="F:phosphoric diester hydrolase activity"/>
    <property type="evidence" value="ECO:0007669"/>
    <property type="project" value="InterPro"/>
</dbReference>
<protein>
    <submittedName>
        <fullName evidence="7">Phosphate system positive regulatory protein pho81</fullName>
    </submittedName>
</protein>
<evidence type="ECO:0000256" key="2">
    <source>
        <dbReference type="ARBA" id="ARBA00023043"/>
    </source>
</evidence>
<keyword evidence="1" id="KW-0677">Repeat</keyword>
<dbReference type="Gene3D" id="1.25.40.20">
    <property type="entry name" value="Ankyrin repeat-containing domain"/>
    <property type="match status" value="3"/>
</dbReference>
<feature type="region of interest" description="Disordered" evidence="3">
    <location>
        <begin position="611"/>
        <end position="632"/>
    </location>
</feature>
<feature type="domain" description="SPX" evidence="5">
    <location>
        <begin position="147"/>
        <end position="183"/>
    </location>
</feature>
<dbReference type="InterPro" id="IPR030395">
    <property type="entry name" value="GP_PDE_dom"/>
</dbReference>
<gene>
    <name evidence="7" type="primary">PHO81</name>
    <name evidence="7" type="ORF">MEQU1_002269</name>
</gene>
<dbReference type="Proteomes" id="UP001214415">
    <property type="component" value="Chromosome 4"/>
</dbReference>